<keyword evidence="2" id="KW-1185">Reference proteome</keyword>
<dbReference type="Gene3D" id="3.40.50.1910">
    <property type="match status" value="1"/>
</dbReference>
<proteinExistence type="predicted"/>
<comment type="caution">
    <text evidence="1">The sequence shown here is derived from an EMBL/GenBank/DDBJ whole genome shotgun (WGS) entry which is preliminary data.</text>
</comment>
<sequence length="127" mass="14358">MAHLSVPTTATDSTLRRGKKLDRKERVIEQTYQLSRWTPLVKDIMEDAIDDKLDTKHYPYISTRSSASFSTTAVRDGTPDLPQCMGHPLARYTDRRIIRDSTHIFTLHQPAGAAFQAANKPDEEVTS</sequence>
<reference evidence="1" key="1">
    <citation type="submission" date="2022-08" db="EMBL/GenBank/DDBJ databases">
        <title>Genome sequencing of akame (Lates japonicus).</title>
        <authorList>
            <person name="Hashiguchi Y."/>
            <person name="Takahashi H."/>
        </authorList>
    </citation>
    <scope>NUCLEOTIDE SEQUENCE</scope>
    <source>
        <strain evidence="1">Kochi</strain>
    </source>
</reference>
<dbReference type="AlphaFoldDB" id="A0AAD3R5K7"/>
<accession>A0AAD3R5K7</accession>
<evidence type="ECO:0000313" key="2">
    <source>
        <dbReference type="Proteomes" id="UP001279410"/>
    </source>
</evidence>
<dbReference type="EMBL" id="BRZM01000027">
    <property type="protein sequence ID" value="GLD56687.1"/>
    <property type="molecule type" value="Genomic_DNA"/>
</dbReference>
<dbReference type="InterPro" id="IPR027482">
    <property type="entry name" value="Sec1-like_dom2"/>
</dbReference>
<dbReference type="SUPFAM" id="SSF56815">
    <property type="entry name" value="Sec1/munc18-like (SM) proteins"/>
    <property type="match status" value="1"/>
</dbReference>
<gene>
    <name evidence="1" type="ORF">AKAME5_000899800</name>
</gene>
<dbReference type="InterPro" id="IPR036045">
    <property type="entry name" value="Sec1-like_sf"/>
</dbReference>
<name>A0AAD3R5K7_LATJO</name>
<evidence type="ECO:0000313" key="1">
    <source>
        <dbReference type="EMBL" id="GLD56687.1"/>
    </source>
</evidence>
<dbReference type="Proteomes" id="UP001279410">
    <property type="component" value="Unassembled WGS sequence"/>
</dbReference>
<organism evidence="1 2">
    <name type="scientific">Lates japonicus</name>
    <name type="common">Japanese lates</name>
    <dbReference type="NCBI Taxonomy" id="270547"/>
    <lineage>
        <taxon>Eukaryota</taxon>
        <taxon>Metazoa</taxon>
        <taxon>Chordata</taxon>
        <taxon>Craniata</taxon>
        <taxon>Vertebrata</taxon>
        <taxon>Euteleostomi</taxon>
        <taxon>Actinopterygii</taxon>
        <taxon>Neopterygii</taxon>
        <taxon>Teleostei</taxon>
        <taxon>Neoteleostei</taxon>
        <taxon>Acanthomorphata</taxon>
        <taxon>Carangaria</taxon>
        <taxon>Carangaria incertae sedis</taxon>
        <taxon>Centropomidae</taxon>
        <taxon>Lates</taxon>
    </lineage>
</organism>
<protein>
    <submittedName>
        <fullName evidence="1">Syntaxin-binding protein 1 isoform X2</fullName>
    </submittedName>
</protein>